<accession>A0A8S5RMD8</accession>
<evidence type="ECO:0000313" key="1">
    <source>
        <dbReference type="EMBL" id="DAE32527.1"/>
    </source>
</evidence>
<organism evidence="1">
    <name type="scientific">virus sp. ctEfN2</name>
    <dbReference type="NCBI Taxonomy" id="2825810"/>
    <lineage>
        <taxon>Viruses</taxon>
    </lineage>
</organism>
<protein>
    <submittedName>
        <fullName evidence="1">Uncharacterized protein</fullName>
    </submittedName>
</protein>
<reference evidence="1" key="1">
    <citation type="journal article" date="2021" name="Proc. Natl. Acad. Sci. U.S.A.">
        <title>A Catalog of Tens of Thousands of Viruses from Human Metagenomes Reveals Hidden Associations with Chronic Diseases.</title>
        <authorList>
            <person name="Tisza M.J."/>
            <person name="Buck C.B."/>
        </authorList>
    </citation>
    <scope>NUCLEOTIDE SEQUENCE</scope>
    <source>
        <strain evidence="1">CtEfN2</strain>
    </source>
</reference>
<dbReference type="EMBL" id="BK059123">
    <property type="protein sequence ID" value="DAE32527.1"/>
    <property type="molecule type" value="Genomic_DNA"/>
</dbReference>
<sequence>MFIVFCFPLGCFQPCQPHGVVSDFGKYFLCLSLENFLPSTCTY</sequence>
<name>A0A8S5RMD8_9VIRU</name>
<proteinExistence type="predicted"/>